<keyword evidence="1" id="KW-1133">Transmembrane helix</keyword>
<dbReference type="PANTHER" id="PTHR11063">
    <property type="entry name" value="GLUTAMATE SEMIALDEHYDE DEHYDROGENASE"/>
    <property type="match status" value="1"/>
</dbReference>
<feature type="transmembrane region" description="Helical" evidence="1">
    <location>
        <begin position="349"/>
        <end position="369"/>
    </location>
</feature>
<dbReference type="Gene3D" id="3.40.605.10">
    <property type="entry name" value="Aldehyde Dehydrogenase, Chain A, domain 1"/>
    <property type="match status" value="2"/>
</dbReference>
<dbReference type="RefSeq" id="XP_005759536.1">
    <property type="nucleotide sequence ID" value="XM_005759479.1"/>
</dbReference>
<dbReference type="GeneID" id="17253302"/>
<keyword evidence="1" id="KW-0812">Transmembrane</keyword>
<dbReference type="KEGG" id="ehx:EMIHUDRAFT_198402"/>
<keyword evidence="1" id="KW-0472">Membrane</keyword>
<dbReference type="OMA" id="GEVISMW"/>
<reference evidence="3" key="1">
    <citation type="journal article" date="2013" name="Nature">
        <title>Pan genome of the phytoplankton Emiliania underpins its global distribution.</title>
        <authorList>
            <person name="Read B.A."/>
            <person name="Kegel J."/>
            <person name="Klute M.J."/>
            <person name="Kuo A."/>
            <person name="Lefebvre S.C."/>
            <person name="Maumus F."/>
            <person name="Mayer C."/>
            <person name="Miller J."/>
            <person name="Monier A."/>
            <person name="Salamov A."/>
            <person name="Young J."/>
            <person name="Aguilar M."/>
            <person name="Claverie J.M."/>
            <person name="Frickenhaus S."/>
            <person name="Gonzalez K."/>
            <person name="Herman E.K."/>
            <person name="Lin Y.C."/>
            <person name="Napier J."/>
            <person name="Ogata H."/>
            <person name="Sarno A.F."/>
            <person name="Shmutz J."/>
            <person name="Schroeder D."/>
            <person name="de Vargas C."/>
            <person name="Verret F."/>
            <person name="von Dassow P."/>
            <person name="Valentin K."/>
            <person name="Van de Peer Y."/>
            <person name="Wheeler G."/>
            <person name="Dacks J.B."/>
            <person name="Delwiche C.F."/>
            <person name="Dyhrman S.T."/>
            <person name="Glockner G."/>
            <person name="John U."/>
            <person name="Richards T."/>
            <person name="Worden A.Z."/>
            <person name="Zhang X."/>
            <person name="Grigoriev I.V."/>
            <person name="Allen A.E."/>
            <person name="Bidle K."/>
            <person name="Borodovsky M."/>
            <person name="Bowler C."/>
            <person name="Brownlee C."/>
            <person name="Cock J.M."/>
            <person name="Elias M."/>
            <person name="Gladyshev V.N."/>
            <person name="Groth M."/>
            <person name="Guda C."/>
            <person name="Hadaegh A."/>
            <person name="Iglesias-Rodriguez M.D."/>
            <person name="Jenkins J."/>
            <person name="Jones B.M."/>
            <person name="Lawson T."/>
            <person name="Leese F."/>
            <person name="Lindquist E."/>
            <person name="Lobanov A."/>
            <person name="Lomsadze A."/>
            <person name="Malik S.B."/>
            <person name="Marsh M.E."/>
            <person name="Mackinder L."/>
            <person name="Mock T."/>
            <person name="Mueller-Roeber B."/>
            <person name="Pagarete A."/>
            <person name="Parker M."/>
            <person name="Probert I."/>
            <person name="Quesneville H."/>
            <person name="Raines C."/>
            <person name="Rensing S.A."/>
            <person name="Riano-Pachon D.M."/>
            <person name="Richier S."/>
            <person name="Rokitta S."/>
            <person name="Shiraiwa Y."/>
            <person name="Soanes D.M."/>
            <person name="van der Giezen M."/>
            <person name="Wahlund T.M."/>
            <person name="Williams B."/>
            <person name="Wilson W."/>
            <person name="Wolfe G."/>
            <person name="Wurch L.L."/>
        </authorList>
    </citation>
    <scope>NUCLEOTIDE SEQUENCE</scope>
</reference>
<evidence type="ECO:0000313" key="2">
    <source>
        <dbReference type="EnsemblProtists" id="EOD07107"/>
    </source>
</evidence>
<dbReference type="eggNOG" id="KOG4165">
    <property type="taxonomic scope" value="Eukaryota"/>
</dbReference>
<keyword evidence="3" id="KW-1185">Reference proteome</keyword>
<dbReference type="PaxDb" id="2903-EOD07107"/>
<protein>
    <recommendedName>
        <fullName evidence="4">Glutamate-5-semialdehyde dehydrogenase</fullName>
    </recommendedName>
</protein>
<dbReference type="STRING" id="2903.R1BCT9"/>
<dbReference type="PANTHER" id="PTHR11063:SF8">
    <property type="entry name" value="DELTA-1-PYRROLINE-5-CARBOXYLATE SYNTHASE"/>
    <property type="match status" value="1"/>
</dbReference>
<evidence type="ECO:0008006" key="4">
    <source>
        <dbReference type="Google" id="ProtNLM"/>
    </source>
</evidence>
<accession>A0A0D3I772</accession>
<dbReference type="Proteomes" id="UP000013827">
    <property type="component" value="Unassembled WGS sequence"/>
</dbReference>
<dbReference type="HOGENOM" id="CLU_030231_0_1_1"/>
<proteinExistence type="predicted"/>
<dbReference type="AlphaFoldDB" id="A0A0D3I772"/>
<dbReference type="SUPFAM" id="SSF53720">
    <property type="entry name" value="ALDH-like"/>
    <property type="match status" value="1"/>
</dbReference>
<organism evidence="2 3">
    <name type="scientific">Emiliania huxleyi (strain CCMP1516)</name>
    <dbReference type="NCBI Taxonomy" id="280463"/>
    <lineage>
        <taxon>Eukaryota</taxon>
        <taxon>Haptista</taxon>
        <taxon>Haptophyta</taxon>
        <taxon>Prymnesiophyceae</taxon>
        <taxon>Isochrysidales</taxon>
        <taxon>Noelaerhabdaceae</taxon>
        <taxon>Emiliania</taxon>
    </lineage>
</organism>
<dbReference type="InterPro" id="IPR016162">
    <property type="entry name" value="Ald_DH_N"/>
</dbReference>
<name>A0A0D3I772_EMIH1</name>
<dbReference type="GO" id="GO:0004350">
    <property type="term" value="F:glutamate-5-semialdehyde dehydrogenase activity"/>
    <property type="evidence" value="ECO:0007669"/>
    <property type="project" value="TreeGrafter"/>
</dbReference>
<evidence type="ECO:0000256" key="1">
    <source>
        <dbReference type="SAM" id="Phobius"/>
    </source>
</evidence>
<dbReference type="InterPro" id="IPR016161">
    <property type="entry name" value="Ald_DH/histidinol_DH"/>
</dbReference>
<evidence type="ECO:0000313" key="3">
    <source>
        <dbReference type="Proteomes" id="UP000013827"/>
    </source>
</evidence>
<dbReference type="EnsemblProtists" id="EOD07107">
    <property type="protein sequence ID" value="EOD07107"/>
    <property type="gene ID" value="EMIHUDRAFT_198402"/>
</dbReference>
<reference evidence="2" key="2">
    <citation type="submission" date="2024-10" db="UniProtKB">
        <authorList>
            <consortium name="EnsemblProtists"/>
        </authorList>
    </citation>
    <scope>IDENTIFICATION</scope>
</reference>
<sequence length="370" mass="37317">MSSSNQGSRLDAVASDARRAALTMGGLDAAARDTALAAVRKQLENQRAVIEAANALDIAAATKAQLDAPLLRRLEVRGKKFDAMLAKLDEVRAVADPVGAVQLATRLDDGLDLYRVACPIGVVAVIFESRPDAAVQISALAIKSANALILKGGKEAAHTNAAIVSAIQAGLAAAEAESGRSAEADGGGAVPSAAVQLVASRDEVSALLGMHGKVDLIVPRGSNALVIPVLGHADGICAATARRVVLDAKTDYPVACNAAETLLLHASLLSSPTSSEALAAAGLPAGGVVRASEASTRFADGQRYGFGAEVGVSTNRIHSRGPMGVEGLLIYKYLLLGGGHGGAALRAPLLAAAAACGFACGVFVARAAAR</sequence>